<comment type="caution">
    <text evidence="3">The sequence shown here is derived from an EMBL/GenBank/DDBJ whole genome shotgun (WGS) entry which is preliminary data.</text>
</comment>
<gene>
    <name evidence="3" type="ORF">GCM10009550_18310</name>
</gene>
<reference evidence="4" key="1">
    <citation type="journal article" date="2019" name="Int. J. Syst. Evol. Microbiol.">
        <title>The Global Catalogue of Microorganisms (GCM) 10K type strain sequencing project: providing services to taxonomists for standard genome sequencing and annotation.</title>
        <authorList>
            <consortium name="The Broad Institute Genomics Platform"/>
            <consortium name="The Broad Institute Genome Sequencing Center for Infectious Disease"/>
            <person name="Wu L."/>
            <person name="Ma J."/>
        </authorList>
    </citation>
    <scope>NUCLEOTIDE SEQUENCE [LARGE SCALE GENOMIC DNA]</scope>
    <source>
        <strain evidence="4">JCM 10696</strain>
    </source>
</reference>
<evidence type="ECO:0000256" key="1">
    <source>
        <dbReference type="SAM" id="MobiDB-lite"/>
    </source>
</evidence>
<evidence type="ECO:0000256" key="2">
    <source>
        <dbReference type="SAM" id="Phobius"/>
    </source>
</evidence>
<feature type="compositionally biased region" description="Basic and acidic residues" evidence="1">
    <location>
        <begin position="135"/>
        <end position="148"/>
    </location>
</feature>
<proteinExistence type="predicted"/>
<feature type="region of interest" description="Disordered" evidence="1">
    <location>
        <begin position="125"/>
        <end position="148"/>
    </location>
</feature>
<name>A0ABP4B219_9ACTN</name>
<organism evidence="3 4">
    <name type="scientific">Actinocorallia libanotica</name>
    <dbReference type="NCBI Taxonomy" id="46162"/>
    <lineage>
        <taxon>Bacteria</taxon>
        <taxon>Bacillati</taxon>
        <taxon>Actinomycetota</taxon>
        <taxon>Actinomycetes</taxon>
        <taxon>Streptosporangiales</taxon>
        <taxon>Thermomonosporaceae</taxon>
        <taxon>Actinocorallia</taxon>
    </lineage>
</organism>
<keyword evidence="2" id="KW-0812">Transmembrane</keyword>
<protein>
    <submittedName>
        <fullName evidence="3">Phage holin family protein</fullName>
    </submittedName>
</protein>
<dbReference type="InterPro" id="IPR009937">
    <property type="entry name" value="Phage_holin_3_6"/>
</dbReference>
<feature type="region of interest" description="Disordered" evidence="1">
    <location>
        <begin position="1"/>
        <end position="26"/>
    </location>
</feature>
<keyword evidence="2" id="KW-0472">Membrane</keyword>
<keyword evidence="2" id="KW-1133">Transmembrane helix</keyword>
<accession>A0ABP4B219</accession>
<sequence length="148" mass="15544">MTEGAQRRAAGAWAWPEERQREEPGTGELIQRATDQLSELVRAEIRLGMAEVKDKGKRAGVGAGLLGGAGLVAAYGVAAVLVAVVAALSLVLPLWAAALIVGAVLLLVALGLGLRGRKEVTEAVPPTPERAVASTRRDINEIKERAHR</sequence>
<keyword evidence="4" id="KW-1185">Reference proteome</keyword>
<evidence type="ECO:0000313" key="4">
    <source>
        <dbReference type="Proteomes" id="UP001500665"/>
    </source>
</evidence>
<feature type="transmembrane region" description="Helical" evidence="2">
    <location>
        <begin position="63"/>
        <end position="88"/>
    </location>
</feature>
<feature type="transmembrane region" description="Helical" evidence="2">
    <location>
        <begin position="94"/>
        <end position="114"/>
    </location>
</feature>
<dbReference type="EMBL" id="BAAAHH010000005">
    <property type="protein sequence ID" value="GAA0944979.1"/>
    <property type="molecule type" value="Genomic_DNA"/>
</dbReference>
<dbReference type="Pfam" id="PF07332">
    <property type="entry name" value="Phage_holin_3_6"/>
    <property type="match status" value="1"/>
</dbReference>
<dbReference type="RefSeq" id="WP_344238803.1">
    <property type="nucleotide sequence ID" value="NZ_BAAAHH010000005.1"/>
</dbReference>
<evidence type="ECO:0000313" key="3">
    <source>
        <dbReference type="EMBL" id="GAA0944979.1"/>
    </source>
</evidence>
<dbReference type="Proteomes" id="UP001500665">
    <property type="component" value="Unassembled WGS sequence"/>
</dbReference>